<dbReference type="EMBL" id="KL198016">
    <property type="protein sequence ID" value="KDQ21508.1"/>
    <property type="molecule type" value="Genomic_DNA"/>
</dbReference>
<evidence type="ECO:0000256" key="2">
    <source>
        <dbReference type="SAM" id="Phobius"/>
    </source>
</evidence>
<dbReference type="HOGENOM" id="CLU_1354398_0_0_1"/>
<keyword evidence="2" id="KW-0812">Transmembrane</keyword>
<accession>A0A067N0H4</accession>
<proteinExistence type="predicted"/>
<dbReference type="AlphaFoldDB" id="A0A067N0H4"/>
<feature type="transmembrane region" description="Helical" evidence="2">
    <location>
        <begin position="116"/>
        <end position="143"/>
    </location>
</feature>
<feature type="transmembrane region" description="Helical" evidence="2">
    <location>
        <begin position="155"/>
        <end position="174"/>
    </location>
</feature>
<gene>
    <name evidence="3" type="ORF">BOTBODRAFT_205329</name>
</gene>
<keyword evidence="2" id="KW-0472">Membrane</keyword>
<dbReference type="InParanoid" id="A0A067N0H4"/>
<evidence type="ECO:0000256" key="1">
    <source>
        <dbReference type="SAM" id="MobiDB-lite"/>
    </source>
</evidence>
<dbReference type="Proteomes" id="UP000027195">
    <property type="component" value="Unassembled WGS sequence"/>
</dbReference>
<sequence>MTLGPRAGVIWREPPPAKHHQRSASTRAAASDLEFVRKPAMKLPYRLPARNLLSLQAASPSKFTRNAHTRRPLPTASHTSVYSTLKRPASRLEGLPRHTFTALQRPFHTSQPRRDIFFVAFPALKAHLLSITRFTLVLLPFVWRYRVWKKYPRTSLALLQIPIFAVCIVVALALDQSPRTHRWRLLMMSTHEEMEWAQHRKL</sequence>
<keyword evidence="4" id="KW-1185">Reference proteome</keyword>
<dbReference type="OrthoDB" id="7464992at2759"/>
<organism evidence="3 4">
    <name type="scientific">Botryobasidium botryosum (strain FD-172 SS1)</name>
    <dbReference type="NCBI Taxonomy" id="930990"/>
    <lineage>
        <taxon>Eukaryota</taxon>
        <taxon>Fungi</taxon>
        <taxon>Dikarya</taxon>
        <taxon>Basidiomycota</taxon>
        <taxon>Agaricomycotina</taxon>
        <taxon>Agaricomycetes</taxon>
        <taxon>Cantharellales</taxon>
        <taxon>Botryobasidiaceae</taxon>
        <taxon>Botryobasidium</taxon>
    </lineage>
</organism>
<feature type="region of interest" description="Disordered" evidence="1">
    <location>
        <begin position="1"/>
        <end position="29"/>
    </location>
</feature>
<dbReference type="STRING" id="930990.A0A067N0H4"/>
<name>A0A067N0H4_BOTB1</name>
<evidence type="ECO:0000313" key="4">
    <source>
        <dbReference type="Proteomes" id="UP000027195"/>
    </source>
</evidence>
<evidence type="ECO:0000313" key="3">
    <source>
        <dbReference type="EMBL" id="KDQ21508.1"/>
    </source>
</evidence>
<protein>
    <submittedName>
        <fullName evidence="3">Uncharacterized protein</fullName>
    </submittedName>
</protein>
<keyword evidence="2" id="KW-1133">Transmembrane helix</keyword>
<reference evidence="4" key="1">
    <citation type="journal article" date="2014" name="Proc. Natl. Acad. Sci. U.S.A.">
        <title>Extensive sampling of basidiomycete genomes demonstrates inadequacy of the white-rot/brown-rot paradigm for wood decay fungi.</title>
        <authorList>
            <person name="Riley R."/>
            <person name="Salamov A.A."/>
            <person name="Brown D.W."/>
            <person name="Nagy L.G."/>
            <person name="Floudas D."/>
            <person name="Held B.W."/>
            <person name="Levasseur A."/>
            <person name="Lombard V."/>
            <person name="Morin E."/>
            <person name="Otillar R."/>
            <person name="Lindquist E.A."/>
            <person name="Sun H."/>
            <person name="LaButti K.M."/>
            <person name="Schmutz J."/>
            <person name="Jabbour D."/>
            <person name="Luo H."/>
            <person name="Baker S.E."/>
            <person name="Pisabarro A.G."/>
            <person name="Walton J.D."/>
            <person name="Blanchette R.A."/>
            <person name="Henrissat B."/>
            <person name="Martin F."/>
            <person name="Cullen D."/>
            <person name="Hibbett D.S."/>
            <person name="Grigoriev I.V."/>
        </authorList>
    </citation>
    <scope>NUCLEOTIDE SEQUENCE [LARGE SCALE GENOMIC DNA]</scope>
    <source>
        <strain evidence="4">FD-172 SS1</strain>
    </source>
</reference>